<evidence type="ECO:0000313" key="3">
    <source>
        <dbReference type="Proteomes" id="UP000482155"/>
    </source>
</evidence>
<dbReference type="GO" id="GO:0008081">
    <property type="term" value="F:phosphoric diester hydrolase activity"/>
    <property type="evidence" value="ECO:0007669"/>
    <property type="project" value="UniProtKB-ARBA"/>
</dbReference>
<dbReference type="PANTHER" id="PTHR43155">
    <property type="entry name" value="CYCLIC DI-GMP PHOSPHODIESTERASE PA4108-RELATED"/>
    <property type="match status" value="1"/>
</dbReference>
<dbReference type="InterPro" id="IPR021812">
    <property type="entry name" value="DUF3391"/>
</dbReference>
<dbReference type="InterPro" id="IPR003607">
    <property type="entry name" value="HD/PDEase_dom"/>
</dbReference>
<dbReference type="Pfam" id="PF11871">
    <property type="entry name" value="DUF3391"/>
    <property type="match status" value="1"/>
</dbReference>
<gene>
    <name evidence="2" type="ORF">G3574_14665</name>
</gene>
<feature type="domain" description="HD-GYP" evidence="1">
    <location>
        <begin position="138"/>
        <end position="336"/>
    </location>
</feature>
<dbReference type="CDD" id="cd00077">
    <property type="entry name" value="HDc"/>
    <property type="match status" value="1"/>
</dbReference>
<comment type="caution">
    <text evidence="2">The sequence shown here is derived from an EMBL/GenBank/DDBJ whole genome shotgun (WGS) entry which is preliminary data.</text>
</comment>
<dbReference type="PANTHER" id="PTHR43155:SF2">
    <property type="entry name" value="CYCLIC DI-GMP PHOSPHODIESTERASE PA4108"/>
    <property type="match status" value="1"/>
</dbReference>
<evidence type="ECO:0000313" key="2">
    <source>
        <dbReference type="EMBL" id="NEX62329.1"/>
    </source>
</evidence>
<evidence type="ECO:0000259" key="1">
    <source>
        <dbReference type="PROSITE" id="PS51832"/>
    </source>
</evidence>
<dbReference type="Gene3D" id="1.10.3210.10">
    <property type="entry name" value="Hypothetical protein af1432"/>
    <property type="match status" value="1"/>
</dbReference>
<protein>
    <submittedName>
        <fullName evidence="2">HD-GYP domain-containing protein</fullName>
    </submittedName>
</protein>
<dbReference type="Pfam" id="PF13487">
    <property type="entry name" value="HD_5"/>
    <property type="match status" value="1"/>
</dbReference>
<dbReference type="AlphaFoldDB" id="A0A6B3SX67"/>
<dbReference type="SMART" id="SM00471">
    <property type="entry name" value="HDc"/>
    <property type="match status" value="1"/>
</dbReference>
<dbReference type="PROSITE" id="PS51832">
    <property type="entry name" value="HD_GYP"/>
    <property type="match status" value="1"/>
</dbReference>
<dbReference type="EMBL" id="JAAIVB010000048">
    <property type="protein sequence ID" value="NEX62329.1"/>
    <property type="molecule type" value="Genomic_DNA"/>
</dbReference>
<reference evidence="2 3" key="1">
    <citation type="submission" date="2020-02" db="EMBL/GenBank/DDBJ databases">
        <authorList>
            <person name="Kim M.K."/>
        </authorList>
    </citation>
    <scope>NUCLEOTIDE SEQUENCE [LARGE SCALE GENOMIC DNA]</scope>
    <source>
        <strain evidence="2 3">17J57-3</strain>
    </source>
</reference>
<keyword evidence="3" id="KW-1185">Reference proteome</keyword>
<dbReference type="Proteomes" id="UP000482155">
    <property type="component" value="Unassembled WGS sequence"/>
</dbReference>
<dbReference type="RefSeq" id="WP_163964439.1">
    <property type="nucleotide sequence ID" value="NZ_JAAIVB010000048.1"/>
</dbReference>
<dbReference type="SUPFAM" id="SSF109604">
    <property type="entry name" value="HD-domain/PDEase-like"/>
    <property type="match status" value="1"/>
</dbReference>
<dbReference type="InterPro" id="IPR037522">
    <property type="entry name" value="HD_GYP_dom"/>
</dbReference>
<sequence>MTIKKITSDQLRQGMFISDLNCGWNEHPFIRSKFKVTGDETVAKILNAGIKEVYIDTEKGLDVHDAPTQSEVKRDIERDLRKIAETPVPEPRSAYEEELERAGKVKGEATALVKSIMSDVRLGRAIEIDRVQPVVQNITESILRNPGALLGLVHIKDKDDYTFLHSVSVCTLMVAFCRSRGMKGEIVREAGMGGLLHDTGKAKVPDEVLNKPGRLTDEEFAIIRKHPRDGYDILKDIPKISDIVLDITLHHHERCDGTGYPDNLKQHQITMLAQMAAVVDVYDAITADRCYHKGMTPAEGVRKLFEWSKHHFNAEHVQNFMRCVGIYPVGTLVMLESERLALVIEPHPTNMLAPKVKAFFNTRSGTRMTPEIIDLSKGFGAGGGDRILSYEQPAKWGLDLALELGS</sequence>
<organism evidence="2 3">
    <name type="scientific">Noviherbaspirillum galbum</name>
    <dbReference type="NCBI Taxonomy" id="2709383"/>
    <lineage>
        <taxon>Bacteria</taxon>
        <taxon>Pseudomonadati</taxon>
        <taxon>Pseudomonadota</taxon>
        <taxon>Betaproteobacteria</taxon>
        <taxon>Burkholderiales</taxon>
        <taxon>Oxalobacteraceae</taxon>
        <taxon>Noviherbaspirillum</taxon>
    </lineage>
</organism>
<name>A0A6B3SX67_9BURK</name>
<proteinExistence type="predicted"/>
<accession>A0A6B3SX67</accession>